<evidence type="ECO:0000259" key="1">
    <source>
        <dbReference type="Pfam" id="PF03478"/>
    </source>
</evidence>
<dbReference type="SUPFAM" id="SSF81383">
    <property type="entry name" value="F-box domain"/>
    <property type="match status" value="1"/>
</dbReference>
<sequence>MSLNSFSGLHEDILRLIAEKIDLIVDFIRVGAVCKSWRSVTLDKRHFSLFLKPLPWLMLTANDGEEIRSFFSPFENKIYRLNLPKASGCHCWGSPFGWVVTVAFDHKVHMLNPLSRASLPLPPLSAFNDRYFDAKSPGKNRMSYITKAVVAKVSSSSIAEEQFLVLIIYGGCNSLAFARPGDETWTPMLCHTKTVFDALYFNGQFYAVNSWGFVHLCDTYGLPSSQSTIFARPPPNVKGVDRFYILELQGELHLVVRVLDFGTDMPAIEFQHLLKTKLIEVYKCDFCTRKWEKLQNLGDHAIFIGSNNSFSLKASDYPGCKPSCIYFTDDHNEASGRLVGHDMGIFNMDTVEIERLYEGHDSLSRYSPPVWITPHLL</sequence>
<dbReference type="OrthoDB" id="642536at2759"/>
<keyword evidence="3" id="KW-1185">Reference proteome</keyword>
<organism evidence="2 3">
    <name type="scientific">Coptis chinensis</name>
    <dbReference type="NCBI Taxonomy" id="261450"/>
    <lineage>
        <taxon>Eukaryota</taxon>
        <taxon>Viridiplantae</taxon>
        <taxon>Streptophyta</taxon>
        <taxon>Embryophyta</taxon>
        <taxon>Tracheophyta</taxon>
        <taxon>Spermatophyta</taxon>
        <taxon>Magnoliopsida</taxon>
        <taxon>Ranunculales</taxon>
        <taxon>Ranunculaceae</taxon>
        <taxon>Coptidoideae</taxon>
        <taxon>Coptis</taxon>
    </lineage>
</organism>
<dbReference type="InterPro" id="IPR005174">
    <property type="entry name" value="KIB1-4_b-propeller"/>
</dbReference>
<evidence type="ECO:0000313" key="3">
    <source>
        <dbReference type="Proteomes" id="UP000631114"/>
    </source>
</evidence>
<dbReference type="PANTHER" id="PTHR44259:SF114">
    <property type="entry name" value="OS06G0707300 PROTEIN"/>
    <property type="match status" value="1"/>
</dbReference>
<protein>
    <recommendedName>
        <fullName evidence="1">KIB1-4 beta-propeller domain-containing protein</fullName>
    </recommendedName>
</protein>
<proteinExistence type="predicted"/>
<dbReference type="Proteomes" id="UP000631114">
    <property type="component" value="Unassembled WGS sequence"/>
</dbReference>
<comment type="caution">
    <text evidence="2">The sequence shown here is derived from an EMBL/GenBank/DDBJ whole genome shotgun (WGS) entry which is preliminary data.</text>
</comment>
<feature type="domain" description="KIB1-4 beta-propeller" evidence="1">
    <location>
        <begin position="70"/>
        <end position="347"/>
    </location>
</feature>
<reference evidence="2 3" key="1">
    <citation type="submission" date="2020-10" db="EMBL/GenBank/DDBJ databases">
        <title>The Coptis chinensis genome and diversification of protoberbering-type alkaloids.</title>
        <authorList>
            <person name="Wang B."/>
            <person name="Shu S."/>
            <person name="Song C."/>
            <person name="Liu Y."/>
        </authorList>
    </citation>
    <scope>NUCLEOTIDE SEQUENCE [LARGE SCALE GENOMIC DNA]</scope>
    <source>
        <strain evidence="2">HL-2020</strain>
        <tissue evidence="2">Leaf</tissue>
    </source>
</reference>
<dbReference type="InterPro" id="IPR036047">
    <property type="entry name" value="F-box-like_dom_sf"/>
</dbReference>
<dbReference type="InterPro" id="IPR050942">
    <property type="entry name" value="F-box_BR-signaling"/>
</dbReference>
<name>A0A835IB18_9MAGN</name>
<accession>A0A835IB18</accession>
<dbReference type="PANTHER" id="PTHR44259">
    <property type="entry name" value="OS07G0183000 PROTEIN-RELATED"/>
    <property type="match status" value="1"/>
</dbReference>
<dbReference type="AlphaFoldDB" id="A0A835IB18"/>
<gene>
    <name evidence="2" type="ORF">IFM89_002194</name>
</gene>
<dbReference type="EMBL" id="JADFTS010000003">
    <property type="protein sequence ID" value="KAF9612598.1"/>
    <property type="molecule type" value="Genomic_DNA"/>
</dbReference>
<evidence type="ECO:0000313" key="2">
    <source>
        <dbReference type="EMBL" id="KAF9612598.1"/>
    </source>
</evidence>
<dbReference type="Pfam" id="PF03478">
    <property type="entry name" value="Beta-prop_KIB1-4"/>
    <property type="match status" value="1"/>
</dbReference>